<name>A0A917N0H3_9SPHI</name>
<evidence type="ECO:0000313" key="3">
    <source>
        <dbReference type="Proteomes" id="UP000662074"/>
    </source>
</evidence>
<feature type="domain" description="TPM" evidence="1">
    <location>
        <begin position="3"/>
        <end position="118"/>
    </location>
</feature>
<dbReference type="InterPro" id="IPR007621">
    <property type="entry name" value="TPM_dom"/>
</dbReference>
<dbReference type="PANTHER" id="PTHR30373">
    <property type="entry name" value="UPF0603 PROTEIN YGCG"/>
    <property type="match status" value="1"/>
</dbReference>
<dbReference type="Gene3D" id="3.10.310.50">
    <property type="match status" value="1"/>
</dbReference>
<dbReference type="AlphaFoldDB" id="A0A917N0H3"/>
<reference evidence="2" key="2">
    <citation type="submission" date="2020-09" db="EMBL/GenBank/DDBJ databases">
        <authorList>
            <person name="Sun Q."/>
            <person name="Sedlacek I."/>
        </authorList>
    </citation>
    <scope>NUCLEOTIDE SEQUENCE</scope>
    <source>
        <strain evidence="2">CCM 8711</strain>
    </source>
</reference>
<sequence length="144" mass="16429">MALFNDEEQQRIRQAIERAEKNTSGEIRICVEKTCSEEPLDRAATYFFKLEMEKTQLRNGVLIYLAANDRKFAIIGDSGINQLVPADFWDKTKEAMLQCFKEGNLIQGLVTGIEKAGKQLQRYFPILTGDRNELSDDIAFMDGE</sequence>
<evidence type="ECO:0000313" key="2">
    <source>
        <dbReference type="EMBL" id="GGI49773.1"/>
    </source>
</evidence>
<dbReference type="Pfam" id="PF04536">
    <property type="entry name" value="TPM_phosphatase"/>
    <property type="match status" value="1"/>
</dbReference>
<dbReference type="PANTHER" id="PTHR30373:SF8">
    <property type="entry name" value="BLL7265 PROTEIN"/>
    <property type="match status" value="1"/>
</dbReference>
<reference evidence="2" key="1">
    <citation type="journal article" date="2014" name="Int. J. Syst. Evol. Microbiol.">
        <title>Complete genome sequence of Corynebacterium casei LMG S-19264T (=DSM 44701T), isolated from a smear-ripened cheese.</title>
        <authorList>
            <consortium name="US DOE Joint Genome Institute (JGI-PGF)"/>
            <person name="Walter F."/>
            <person name="Albersmeier A."/>
            <person name="Kalinowski J."/>
            <person name="Ruckert C."/>
        </authorList>
    </citation>
    <scope>NUCLEOTIDE SEQUENCE</scope>
    <source>
        <strain evidence="2">CCM 8711</strain>
    </source>
</reference>
<protein>
    <recommendedName>
        <fullName evidence="1">TPM domain-containing protein</fullName>
    </recommendedName>
</protein>
<dbReference type="EMBL" id="BMDO01000001">
    <property type="protein sequence ID" value="GGI49773.1"/>
    <property type="molecule type" value="Genomic_DNA"/>
</dbReference>
<comment type="caution">
    <text evidence="2">The sequence shown here is derived from an EMBL/GenBank/DDBJ whole genome shotgun (WGS) entry which is preliminary data.</text>
</comment>
<evidence type="ECO:0000259" key="1">
    <source>
        <dbReference type="Pfam" id="PF04536"/>
    </source>
</evidence>
<dbReference type="RefSeq" id="WP_188414312.1">
    <property type="nucleotide sequence ID" value="NZ_BMDO01000001.1"/>
</dbReference>
<dbReference type="Proteomes" id="UP000662074">
    <property type="component" value="Unassembled WGS sequence"/>
</dbReference>
<organism evidence="2 3">
    <name type="scientific">Mucilaginibacter galii</name>
    <dbReference type="NCBI Taxonomy" id="2005073"/>
    <lineage>
        <taxon>Bacteria</taxon>
        <taxon>Pseudomonadati</taxon>
        <taxon>Bacteroidota</taxon>
        <taxon>Sphingobacteriia</taxon>
        <taxon>Sphingobacteriales</taxon>
        <taxon>Sphingobacteriaceae</taxon>
        <taxon>Mucilaginibacter</taxon>
    </lineage>
</organism>
<proteinExistence type="predicted"/>
<gene>
    <name evidence="2" type="ORF">GCM10011425_09850</name>
</gene>
<accession>A0A917N0H3</accession>
<keyword evidence="3" id="KW-1185">Reference proteome</keyword>